<dbReference type="OMA" id="AGDEMCN"/>
<dbReference type="Gene3D" id="2.60.120.310">
    <property type="entry name" value="Copper type II, ascorbate-dependent monooxygenase, N-terminal domain"/>
    <property type="match status" value="1"/>
</dbReference>
<evidence type="ECO:0000256" key="21">
    <source>
        <dbReference type="PROSITE-ProRule" id="PRU00504"/>
    </source>
</evidence>
<feature type="disulfide bond" evidence="20">
    <location>
        <begin position="603"/>
        <end position="624"/>
    </location>
</feature>
<dbReference type="GO" id="GO:0005507">
    <property type="term" value="F:copper ion binding"/>
    <property type="evidence" value="ECO:0007669"/>
    <property type="project" value="InterPro"/>
</dbReference>
<feature type="binding site" evidence="19">
    <location>
        <position position="250"/>
    </location>
    <ligand>
        <name>Cu(2+)</name>
        <dbReference type="ChEBI" id="CHEBI:29036"/>
        <label>1</label>
        <note>catalytic</note>
    </ligand>
</feature>
<feature type="domain" description="Copper type II ascorbate-dependent monooxygenase N-terminal" evidence="24">
    <location>
        <begin position="71"/>
        <end position="185"/>
    </location>
</feature>
<dbReference type="GO" id="GO:0004598">
    <property type="term" value="F:peptidylamidoglycolate lyase activity"/>
    <property type="evidence" value="ECO:0007669"/>
    <property type="project" value="UniProtKB-EC"/>
</dbReference>
<keyword evidence="8" id="KW-0732">Signal</keyword>
<dbReference type="CTD" id="5066"/>
<dbReference type="InterPro" id="IPR008977">
    <property type="entry name" value="PHM/PNGase_F_dom_sf"/>
</dbReference>
<evidence type="ECO:0000256" key="8">
    <source>
        <dbReference type="ARBA" id="ARBA00022729"/>
    </source>
</evidence>
<feature type="binding site" evidence="19">
    <location>
        <position position="489"/>
    </location>
    <ligand>
        <name>Ca(2+)</name>
        <dbReference type="ChEBI" id="CHEBI:29108"/>
        <note>structural</note>
    </ligand>
</feature>
<comment type="catalytic activity">
    <reaction evidence="17">
        <text>a [peptide]-C-terminal glycine + 2 L-ascorbate + O2 = a [peptide]-C-terminal (2S)-2-hydroxyglycine + 2 monodehydro-L-ascorbate radical + H2O</text>
        <dbReference type="Rhea" id="RHEA:21452"/>
        <dbReference type="Rhea" id="RHEA-COMP:13486"/>
        <dbReference type="Rhea" id="RHEA-COMP:15321"/>
        <dbReference type="ChEBI" id="CHEBI:15377"/>
        <dbReference type="ChEBI" id="CHEBI:15379"/>
        <dbReference type="ChEBI" id="CHEBI:38290"/>
        <dbReference type="ChEBI" id="CHEBI:59513"/>
        <dbReference type="ChEBI" id="CHEBI:137000"/>
        <dbReference type="ChEBI" id="CHEBI:142768"/>
        <dbReference type="EC" id="1.14.17.3"/>
    </reaction>
</comment>
<proteinExistence type="inferred from homology"/>
<evidence type="ECO:0000256" key="15">
    <source>
        <dbReference type="ARBA" id="ARBA00023239"/>
    </source>
</evidence>
<evidence type="ECO:0000256" key="2">
    <source>
        <dbReference type="ARBA" id="ARBA00004613"/>
    </source>
</evidence>
<feature type="binding site" evidence="19">
    <location>
        <position position="768"/>
    </location>
    <ligand>
        <name>Ca(2+)</name>
        <dbReference type="ChEBI" id="CHEBI:29108"/>
        <note>structural</note>
    </ligand>
</feature>
<evidence type="ECO:0000256" key="16">
    <source>
        <dbReference type="ARBA" id="ARBA00023268"/>
    </source>
</evidence>
<dbReference type="GO" id="GO:0004504">
    <property type="term" value="F:peptidylglycine monooxygenase activity"/>
    <property type="evidence" value="ECO:0007669"/>
    <property type="project" value="UniProtKB-EC"/>
</dbReference>
<feature type="compositionally biased region" description="Basic and acidic residues" evidence="22">
    <location>
        <begin position="448"/>
        <end position="466"/>
    </location>
</feature>
<feature type="domain" description="Copper type II ascorbate-dependent monooxygenase C-terminal" evidence="25">
    <location>
        <begin position="206"/>
        <end position="352"/>
    </location>
</feature>
<keyword evidence="13 20" id="KW-1015">Disulfide bond</keyword>
<comment type="similarity">
    <text evidence="4">In the N-terminal section; belongs to the copper type II ascorbate-dependent monooxygenase family.</text>
</comment>
<keyword evidence="11 19" id="KW-0186">Copper</keyword>
<feature type="binding site" evidence="19">
    <location>
        <position position="665"/>
    </location>
    <ligand>
        <name>Zn(2+)</name>
        <dbReference type="ChEBI" id="CHEBI:29105"/>
        <note>catalytic</note>
    </ligand>
</feature>
<feature type="binding site" evidence="19">
    <location>
        <position position="179"/>
    </location>
    <ligand>
        <name>Cu(2+)</name>
        <dbReference type="ChEBI" id="CHEBI:29036"/>
        <label>1</label>
        <note>catalytic</note>
    </ligand>
</feature>
<keyword evidence="23" id="KW-1133">Transmembrane helix</keyword>
<dbReference type="InterPro" id="IPR036939">
    <property type="entry name" value="Cu2_ascorb_mOase_N_sf"/>
</dbReference>
<keyword evidence="9" id="KW-0677">Repeat</keyword>
<evidence type="ECO:0000256" key="18">
    <source>
        <dbReference type="PIRSR" id="PIRSR600720-1"/>
    </source>
</evidence>
<evidence type="ECO:0000259" key="24">
    <source>
        <dbReference type="Pfam" id="PF01082"/>
    </source>
</evidence>
<organism evidence="26 27">
    <name type="scientific">Acanthaster planci</name>
    <name type="common">Crown-of-thorns starfish</name>
    <dbReference type="NCBI Taxonomy" id="133434"/>
    <lineage>
        <taxon>Eukaryota</taxon>
        <taxon>Metazoa</taxon>
        <taxon>Echinodermata</taxon>
        <taxon>Eleutherozoa</taxon>
        <taxon>Asterozoa</taxon>
        <taxon>Asteroidea</taxon>
        <taxon>Valvatacea</taxon>
        <taxon>Valvatida</taxon>
        <taxon>Acanthasteridae</taxon>
        <taxon>Acanthaster</taxon>
    </lineage>
</organism>
<dbReference type="SUPFAM" id="SSF49742">
    <property type="entry name" value="PHM/PNGase F"/>
    <property type="match status" value="2"/>
</dbReference>
<feature type="binding site" evidence="19">
    <location>
        <position position="112"/>
    </location>
    <ligand>
        <name>Cu(2+)</name>
        <dbReference type="ChEBI" id="CHEBI:29036"/>
        <label>1</label>
        <note>catalytic</note>
    </ligand>
</feature>
<evidence type="ECO:0000256" key="9">
    <source>
        <dbReference type="ARBA" id="ARBA00022737"/>
    </source>
</evidence>
<evidence type="ECO:0000256" key="23">
    <source>
        <dbReference type="SAM" id="Phobius"/>
    </source>
</evidence>
<evidence type="ECO:0000256" key="11">
    <source>
        <dbReference type="ARBA" id="ARBA00023008"/>
    </source>
</evidence>
<dbReference type="FunFam" id="2.60.120.310:FF:000005">
    <property type="entry name" value="Peptidylglycine alpha-hydroxylating monooxygenase"/>
    <property type="match status" value="1"/>
</dbReference>
<feature type="disulfide bond" evidence="20">
    <location>
        <begin position="677"/>
        <end position="688"/>
    </location>
</feature>
<dbReference type="GeneID" id="110987818"/>
<evidence type="ECO:0000313" key="27">
    <source>
        <dbReference type="RefSeq" id="XP_022106613.1"/>
    </source>
</evidence>
<dbReference type="Gene3D" id="2.60.120.230">
    <property type="match status" value="1"/>
</dbReference>
<evidence type="ECO:0000256" key="4">
    <source>
        <dbReference type="ARBA" id="ARBA00010263"/>
    </source>
</evidence>
<evidence type="ECO:0000256" key="22">
    <source>
        <dbReference type="SAM" id="MobiDB-lite"/>
    </source>
</evidence>
<dbReference type="PRINTS" id="PR00790">
    <property type="entry name" value="PAMONOXGNASE"/>
</dbReference>
<dbReference type="OrthoDB" id="10018185at2759"/>
<feature type="binding site" evidence="18">
    <location>
        <position position="681"/>
    </location>
    <ligand>
        <name>a protein</name>
        <dbReference type="ChEBI" id="CHEBI:16541"/>
    </ligand>
    <ligandPart>
        <name>C-terminal Xaa-(2S)-2-hydroxyglycine residue</name>
        <dbReference type="ChEBI" id="CHEBI:142768"/>
    </ligandPart>
</feature>
<evidence type="ECO:0000256" key="14">
    <source>
        <dbReference type="ARBA" id="ARBA00023180"/>
    </source>
</evidence>
<dbReference type="PROSITE" id="PS51125">
    <property type="entry name" value="NHL"/>
    <property type="match status" value="3"/>
</dbReference>
<feature type="binding site" evidence="19">
    <location>
        <position position="320"/>
    </location>
    <ligand>
        <name>Cu(2+)</name>
        <dbReference type="ChEBI" id="CHEBI:29036"/>
        <label>1</label>
        <note>catalytic</note>
    </ligand>
</feature>
<dbReference type="GO" id="GO:0016020">
    <property type="term" value="C:membrane"/>
    <property type="evidence" value="ECO:0007669"/>
    <property type="project" value="InterPro"/>
</dbReference>
<dbReference type="FunFam" id="2.60.120.230:FF:000002">
    <property type="entry name" value="Peptidyl-glycine alpha-amidating monooxygenase B"/>
    <property type="match status" value="1"/>
</dbReference>
<evidence type="ECO:0000259" key="25">
    <source>
        <dbReference type="Pfam" id="PF03712"/>
    </source>
</evidence>
<keyword evidence="16" id="KW-0511">Multifunctional enzyme</keyword>
<dbReference type="SUPFAM" id="SSF63829">
    <property type="entry name" value="Calcium-dependent phosphotriesterase"/>
    <property type="match status" value="1"/>
</dbReference>
<feature type="binding site" evidence="19">
    <location>
        <position position="113"/>
    </location>
    <ligand>
        <name>Cu(2+)</name>
        <dbReference type="ChEBI" id="CHEBI:29036"/>
        <label>1</label>
        <note>catalytic</note>
    </ligand>
</feature>
<feature type="disulfide bond" evidence="20">
    <location>
        <begin position="119"/>
        <end position="138"/>
    </location>
</feature>
<dbReference type="GO" id="GO:0006518">
    <property type="term" value="P:peptide metabolic process"/>
    <property type="evidence" value="ECO:0007669"/>
    <property type="project" value="InterPro"/>
</dbReference>
<dbReference type="Pfam" id="PF01436">
    <property type="entry name" value="NHL"/>
    <property type="match status" value="2"/>
</dbReference>
<feature type="repeat" description="NHL" evidence="21">
    <location>
        <begin position="539"/>
        <end position="580"/>
    </location>
</feature>
<dbReference type="InterPro" id="IPR000720">
    <property type="entry name" value="PHM/PAL"/>
</dbReference>
<feature type="binding site" evidence="18">
    <location>
        <position position="502"/>
    </location>
    <ligand>
        <name>a protein</name>
        <dbReference type="ChEBI" id="CHEBI:16541"/>
    </ligand>
    <ligandPart>
        <name>C-terminal Xaa-(2S)-2-hydroxyglycine residue</name>
        <dbReference type="ChEBI" id="CHEBI:142768"/>
    </ligandPart>
</feature>
<comment type="subcellular location">
    <subcellularLocation>
        <location evidence="2">Secreted</location>
    </subcellularLocation>
</comment>
<feature type="disulfide bond" evidence="20">
    <location>
        <begin position="87"/>
        <end position="132"/>
    </location>
</feature>
<evidence type="ECO:0000256" key="20">
    <source>
        <dbReference type="PIRSR" id="PIRSR600720-3"/>
    </source>
</evidence>
<evidence type="ECO:0000256" key="12">
    <source>
        <dbReference type="ARBA" id="ARBA00023033"/>
    </source>
</evidence>
<comment type="cofactor">
    <cofactor evidence="19">
        <name>Cu(2+)</name>
        <dbReference type="ChEBI" id="CHEBI:29036"/>
    </cofactor>
    <text evidence="19">Binds 2 Cu(2+) ions per subunit.</text>
</comment>
<feature type="region of interest" description="Disordered" evidence="22">
    <location>
        <begin position="352"/>
        <end position="379"/>
    </location>
</feature>
<dbReference type="KEGG" id="aplc:110987818"/>
<dbReference type="CDD" id="cd14958">
    <property type="entry name" value="NHL_PAL_like"/>
    <property type="match status" value="1"/>
</dbReference>
<dbReference type="InterPro" id="IPR024548">
    <property type="entry name" value="Cu2_monoox_C"/>
</dbReference>
<comment type="cofactor">
    <cofactor evidence="19">
        <name>Zn(2+)</name>
        <dbReference type="ChEBI" id="CHEBI:29105"/>
    </cofactor>
    <text evidence="19">Binds one Zn(2+) ion per subunit.</text>
</comment>
<feature type="transmembrane region" description="Helical" evidence="23">
    <location>
        <begin position="829"/>
        <end position="853"/>
    </location>
</feature>
<feature type="binding site" evidence="19">
    <location>
        <position position="248"/>
    </location>
    <ligand>
        <name>Cu(2+)</name>
        <dbReference type="ChEBI" id="CHEBI:29036"/>
        <label>1</label>
        <note>catalytic</note>
    </ligand>
</feature>
<feature type="binding site" evidence="19">
    <location>
        <position position="556"/>
    </location>
    <ligand>
        <name>Ca(2+)</name>
        <dbReference type="ChEBI" id="CHEBI:29108"/>
        <note>structural</note>
    </ligand>
</feature>
<dbReference type="Pfam" id="PF03712">
    <property type="entry name" value="Cu2_monoox_C"/>
    <property type="match status" value="1"/>
</dbReference>
<protein>
    <submittedName>
        <fullName evidence="27">Peptidyl-glycine alpha-amidating monooxygenase-like</fullName>
    </submittedName>
</protein>
<name>A0A8B7ZLX3_ACAPL</name>
<keyword evidence="7 19" id="KW-0479">Metal-binding</keyword>
<keyword evidence="12" id="KW-0503">Monooxygenase</keyword>
<keyword evidence="23" id="KW-0472">Membrane</keyword>
<evidence type="ECO:0000256" key="10">
    <source>
        <dbReference type="ARBA" id="ARBA00023002"/>
    </source>
</evidence>
<keyword evidence="15" id="KW-0456">Lyase</keyword>
<sequence length="932" mass="103942">MYMYMFEWNWKIMESFLASLKPLRDILFLLAVMRVCFGEQLDPRRMDMIRRHSDLLEEDENEPDPNFFYLDVFMPGVLPQNSEQYVCTSVLVPRQDSYIVGFEPHANMNTAHHMLLYGCGDVQVSPGLSYDCVRMGSCRGKGNILFAWARNASQPTIPTGVGFHIGGSSGIKYLTLQIHYGDITHLKDRDYSGLSAYVTLNPQPYAGGVYLLGSGYMSIPPQATNFHADIACIYSDLVPIYPFAFRTHAHELSSVITGYRIRQSEWTLLGKGNPKWAQAFYPMDHVYEIRSGDILAARCTYNSQSRQTITHAGGSSHDEMCNFYMMYYTDALEGETYKTCWDEGNPQLFQNIPPGADIPPKNPPSMSTGTRKMEPGHNDPSPDFYEYNIGNGNYKPDFYGANINDNDHNFEKYGGQQIHAAEENVDQTTSRPVIGKTSGQEFGATKKVQTDGNDKNNAKDNKKESSEDLTIVEGWPTDNGLTLGQVAGVAVDSDGDVHIFQRADRIWGVRTFSADNRFLNADKGRIKNSTVLVFDKATGKIKHQWGENLFFMPHGLSIDSEGNMWLTDVALHQVFKFPPGGGDKPLLSLGTELQPGSGTDHFCKPTDVAVDVMTGDIFVADGYCNSRIVKFSAGGDYILEWGKASSYVGRELSIDPEPSTFSIPHSLTFVPSRQQLCVADRENGRIQCFEADSGKYVREYNLPEFGQRLFAISYSPWKGGVLYAINGKVSSTKGATNQMVQGFTIGFDSGVLLHMWMPGNSGFKQPHDVAAAPDSRDVYVVEIGPNRVWKFQRDLGLDETAYSQVEDKRQPHINDAPKQTRNSSLNASITTTAIIVAVLAVPIFLMLLVAVSVRLRAQGRMRFFQGEAGTAIRSSYKATSDNKFSLGNFFNRRKGFNQVDTEESDPEGGMGWSDDSDVEEYSILNSKRTQNL</sequence>
<feature type="repeat" description="NHL" evidence="21">
    <location>
        <begin position="653"/>
        <end position="692"/>
    </location>
</feature>
<feature type="binding site" evidence="19">
    <location>
        <position position="767"/>
    </location>
    <ligand>
        <name>Zn(2+)</name>
        <dbReference type="ChEBI" id="CHEBI:29105"/>
        <note>catalytic</note>
    </ligand>
</feature>
<dbReference type="PANTHER" id="PTHR10680:SF14">
    <property type="entry name" value="PEPTIDYL-GLYCINE ALPHA-AMIDATING MONOOXYGENASE"/>
    <property type="match status" value="1"/>
</dbReference>
<evidence type="ECO:0000256" key="19">
    <source>
        <dbReference type="PIRSR" id="PIRSR600720-2"/>
    </source>
</evidence>
<feature type="repeat" description="NHL" evidence="21">
    <location>
        <begin position="594"/>
        <end position="634"/>
    </location>
</feature>
<evidence type="ECO:0000256" key="17">
    <source>
        <dbReference type="ARBA" id="ARBA00048431"/>
    </source>
</evidence>
<comment type="similarity">
    <text evidence="5">Belongs to the copper type II ascorbate-dependent monooxygenase family.</text>
</comment>
<comment type="catalytic activity">
    <reaction evidence="1">
        <text>a [peptide]-C-terminal (2S)-2-hydroxyglycine = a [peptide]-C-terminal amide + glyoxylate</text>
        <dbReference type="Rhea" id="RHEA:20924"/>
        <dbReference type="Rhea" id="RHEA-COMP:13485"/>
        <dbReference type="Rhea" id="RHEA-COMP:15321"/>
        <dbReference type="ChEBI" id="CHEBI:36655"/>
        <dbReference type="ChEBI" id="CHEBI:137001"/>
        <dbReference type="ChEBI" id="CHEBI:142768"/>
        <dbReference type="EC" id="4.3.2.5"/>
    </reaction>
</comment>
<dbReference type="Gene3D" id="2.120.10.30">
    <property type="entry name" value="TolB, C-terminal domain"/>
    <property type="match status" value="1"/>
</dbReference>
<evidence type="ECO:0000256" key="1">
    <source>
        <dbReference type="ARBA" id="ARBA00000686"/>
    </source>
</evidence>
<keyword evidence="23" id="KW-0812">Transmembrane</keyword>
<dbReference type="InterPro" id="IPR014784">
    <property type="entry name" value="Cu2_ascorb_mOase-like_C"/>
</dbReference>
<feature type="region of interest" description="Disordered" evidence="22">
    <location>
        <begin position="897"/>
        <end position="919"/>
    </location>
</feature>
<accession>A0A8B7ZLX3</accession>
<keyword evidence="6" id="KW-0964">Secreted</keyword>
<evidence type="ECO:0000256" key="7">
    <source>
        <dbReference type="ARBA" id="ARBA00022723"/>
    </source>
</evidence>
<evidence type="ECO:0000256" key="13">
    <source>
        <dbReference type="ARBA" id="ARBA00023157"/>
    </source>
</evidence>
<evidence type="ECO:0000256" key="3">
    <source>
        <dbReference type="ARBA" id="ARBA00006026"/>
    </source>
</evidence>
<evidence type="ECO:0000313" key="26">
    <source>
        <dbReference type="Proteomes" id="UP000694845"/>
    </source>
</evidence>
<dbReference type="GO" id="GO:0005576">
    <property type="term" value="C:extracellular region"/>
    <property type="evidence" value="ECO:0007669"/>
    <property type="project" value="UniProtKB-SubCell"/>
</dbReference>
<dbReference type="RefSeq" id="XP_022106613.1">
    <property type="nucleotide sequence ID" value="XM_022250921.1"/>
</dbReference>
<feature type="disulfide bond" evidence="20">
    <location>
        <begin position="232"/>
        <end position="340"/>
    </location>
</feature>
<gene>
    <name evidence="27" type="primary">LOC110987818</name>
</gene>
<feature type="binding site" evidence="18">
    <location>
        <position position="623"/>
    </location>
    <ligand>
        <name>a protein</name>
        <dbReference type="ChEBI" id="CHEBI:16541"/>
    </ligand>
    <ligandPart>
        <name>C-terminal Xaa-(2S)-2-hydroxyglycine residue</name>
        <dbReference type="ChEBI" id="CHEBI:142768"/>
    </ligandPart>
</feature>
<keyword evidence="19" id="KW-0862">Zinc</keyword>
<dbReference type="InterPro" id="IPR001258">
    <property type="entry name" value="NHL_repeat"/>
</dbReference>
<evidence type="ECO:0000256" key="6">
    <source>
        <dbReference type="ARBA" id="ARBA00022525"/>
    </source>
</evidence>
<dbReference type="PANTHER" id="PTHR10680">
    <property type="entry name" value="PEPTIDYL-GLYCINE ALPHA-AMIDATING MONOOXYGENASE"/>
    <property type="match status" value="1"/>
</dbReference>
<evidence type="ECO:0000256" key="5">
    <source>
        <dbReference type="ARBA" id="ARBA00010676"/>
    </source>
</evidence>
<keyword evidence="10" id="KW-0560">Oxidoreductase</keyword>
<reference evidence="27" key="1">
    <citation type="submission" date="2025-08" db="UniProtKB">
        <authorList>
            <consortium name="RefSeq"/>
        </authorList>
    </citation>
    <scope>IDENTIFICATION</scope>
</reference>
<feature type="disulfide bond" evidence="20">
    <location>
        <begin position="299"/>
        <end position="321"/>
    </location>
</feature>
<dbReference type="InterPro" id="IPR011042">
    <property type="entry name" value="6-blade_b-propeller_TolB-like"/>
</dbReference>
<comment type="similarity">
    <text evidence="3">In the C-terminal section; belongs to the peptidyl-alpha-hydroxyglycine alpha-amidating lyase family.</text>
</comment>
<keyword evidence="19" id="KW-0106">Calcium</keyword>
<dbReference type="InterPro" id="IPR000323">
    <property type="entry name" value="Cu2_ascorb_mOase_N"/>
</dbReference>
<keyword evidence="26" id="KW-1185">Reference proteome</keyword>
<keyword evidence="14" id="KW-0325">Glycoprotein</keyword>
<feature type="region of interest" description="Disordered" evidence="22">
    <location>
        <begin position="424"/>
        <end position="468"/>
    </location>
</feature>
<dbReference type="Pfam" id="PF01082">
    <property type="entry name" value="Cu2_monooxygen"/>
    <property type="match status" value="1"/>
</dbReference>
<feature type="binding site" evidence="19">
    <location>
        <position position="554"/>
    </location>
    <ligand>
        <name>Zn(2+)</name>
        <dbReference type="ChEBI" id="CHEBI:29105"/>
        <note>catalytic</note>
    </ligand>
</feature>
<dbReference type="Proteomes" id="UP000694845">
    <property type="component" value="Unplaced"/>
</dbReference>
<dbReference type="AlphaFoldDB" id="A0A8B7ZLX3"/>